<reference evidence="1" key="1">
    <citation type="submission" date="2020-12" db="EMBL/GenBank/DDBJ databases">
        <authorList>
            <person name="Iha C."/>
        </authorList>
    </citation>
    <scope>NUCLEOTIDE SEQUENCE</scope>
</reference>
<comment type="caution">
    <text evidence="1">The sequence shown here is derived from an EMBL/GenBank/DDBJ whole genome shotgun (WGS) entry which is preliminary data.</text>
</comment>
<proteinExistence type="predicted"/>
<organism evidence="1 2">
    <name type="scientific">Ostreobium quekettii</name>
    <dbReference type="NCBI Taxonomy" id="121088"/>
    <lineage>
        <taxon>Eukaryota</taxon>
        <taxon>Viridiplantae</taxon>
        <taxon>Chlorophyta</taxon>
        <taxon>core chlorophytes</taxon>
        <taxon>Ulvophyceae</taxon>
        <taxon>TCBD clade</taxon>
        <taxon>Bryopsidales</taxon>
        <taxon>Ostreobineae</taxon>
        <taxon>Ostreobiaceae</taxon>
        <taxon>Ostreobium</taxon>
    </lineage>
</organism>
<evidence type="ECO:0000313" key="1">
    <source>
        <dbReference type="EMBL" id="CAD7704234.1"/>
    </source>
</evidence>
<keyword evidence="2" id="KW-1185">Reference proteome</keyword>
<dbReference type="EMBL" id="CAJHUC010002710">
    <property type="protein sequence ID" value="CAD7704234.1"/>
    <property type="molecule type" value="Genomic_DNA"/>
</dbReference>
<sequence>MEASTTAVAQGETSAKLIAVQDELTAVKEKAVSEVTWGGRQCTSLQASTSDGAHRTGMVTSGRYWLPAPEESNLQRMADMKQTLEQQIGLLKDQLGNVCRNNACGSADEVMELLRQYRLTKEKHSATCAQLSLQHSRVEKMEFECQQAQKNFLELNEKLMQIYKALDAERRRGCLDVLQQQDSRIRLAPEYVESLAHKAQAEAYSAELSRCLGESWRHCSDLECQVAVLKHEHAWCRVDNAFTRAQMKELRLHLLSLNERLHEREAQLVSAHEELQLKEQSLNMANDDVHRCTEQSELYKKEICRLKQRVEELEDGETERFQMHARVQEQGVAMMQESPQTHQVRTA</sequence>
<evidence type="ECO:0000313" key="2">
    <source>
        <dbReference type="Proteomes" id="UP000708148"/>
    </source>
</evidence>
<accession>A0A8S1JEC4</accession>
<dbReference type="Proteomes" id="UP000708148">
    <property type="component" value="Unassembled WGS sequence"/>
</dbReference>
<gene>
    <name evidence="1" type="ORF">OSTQU699_LOCUS9589</name>
</gene>
<name>A0A8S1JEC4_9CHLO</name>
<protein>
    <submittedName>
        <fullName evidence="1">Uncharacterized protein</fullName>
    </submittedName>
</protein>
<dbReference type="AlphaFoldDB" id="A0A8S1JEC4"/>